<keyword evidence="2" id="KW-0732">Signal</keyword>
<dbReference type="GeneID" id="111818018"/>
<dbReference type="PRINTS" id="PR00759">
    <property type="entry name" value="BASICPTASE"/>
</dbReference>
<evidence type="ECO:0000259" key="3">
    <source>
        <dbReference type="PROSITE" id="PS50279"/>
    </source>
</evidence>
<evidence type="ECO:0000256" key="2">
    <source>
        <dbReference type="SAM" id="SignalP"/>
    </source>
</evidence>
<dbReference type="Pfam" id="PF00014">
    <property type="entry name" value="Kunitz_BPTI"/>
    <property type="match status" value="1"/>
</dbReference>
<dbReference type="InterPro" id="IPR002223">
    <property type="entry name" value="Kunitz_BPTI"/>
</dbReference>
<dbReference type="InterPro" id="IPR036880">
    <property type="entry name" value="Kunitz_BPTI_sf"/>
</dbReference>
<keyword evidence="4" id="KW-1185">Reference proteome</keyword>
<dbReference type="InterPro" id="IPR050098">
    <property type="entry name" value="TFPI/VKTCI-like"/>
</dbReference>
<evidence type="ECO:0000313" key="5">
    <source>
        <dbReference type="RefSeq" id="XP_023576447.1"/>
    </source>
</evidence>
<dbReference type="GO" id="GO:0004867">
    <property type="term" value="F:serine-type endopeptidase inhibitor activity"/>
    <property type="evidence" value="ECO:0007669"/>
    <property type="project" value="InterPro"/>
</dbReference>
<dbReference type="InterPro" id="IPR020901">
    <property type="entry name" value="Prtase_inh_Kunz-CS"/>
</dbReference>
<dbReference type="PROSITE" id="PS00280">
    <property type="entry name" value="BPTI_KUNITZ_1"/>
    <property type="match status" value="1"/>
</dbReference>
<feature type="signal peptide" evidence="2">
    <location>
        <begin position="1"/>
        <end position="26"/>
    </location>
</feature>
<keyword evidence="1" id="KW-1015">Disulfide bond</keyword>
<proteinExistence type="predicted"/>
<dbReference type="AlphaFoldDB" id="A0A6P6EWF6"/>
<gene>
    <name evidence="5" type="primary">LOC111818018</name>
</gene>
<protein>
    <submittedName>
        <fullName evidence="5">Early lactation protein-like</fullName>
    </submittedName>
</protein>
<dbReference type="RefSeq" id="XP_023576447.1">
    <property type="nucleotide sequence ID" value="XM_023720679.1"/>
</dbReference>
<evidence type="ECO:0000256" key="1">
    <source>
        <dbReference type="ARBA" id="ARBA00023157"/>
    </source>
</evidence>
<dbReference type="SMART" id="SM00131">
    <property type="entry name" value="KU"/>
    <property type="match status" value="1"/>
</dbReference>
<reference evidence="5" key="1">
    <citation type="submission" date="2025-08" db="UniProtKB">
        <authorList>
            <consortium name="RefSeq"/>
        </authorList>
    </citation>
    <scope>IDENTIFICATION</scope>
</reference>
<name>A0A6P6EWF6_OCTDE</name>
<sequence>MKPEWIHSSLWLWLLIFSMLFHTLSGGIFSENLSEELCDSGHLGVRKDLCNYPPVRGHCKSNLFRFYYNTLTFNCEPFIFSGCGSNRNNFKHKYLCEKFCLPKKDRQGGGESRK</sequence>
<dbReference type="PANTHER" id="PTHR10083:SF374">
    <property type="entry name" value="BPTI_KUNITZ INHIBITOR DOMAIN-CONTAINING PROTEIN"/>
    <property type="match status" value="1"/>
</dbReference>
<dbReference type="PANTHER" id="PTHR10083">
    <property type="entry name" value="KUNITZ-TYPE PROTEASE INHIBITOR-RELATED"/>
    <property type="match status" value="1"/>
</dbReference>
<feature type="chain" id="PRO_5028085206" evidence="2">
    <location>
        <begin position="27"/>
        <end position="114"/>
    </location>
</feature>
<accession>A0A6P6EWF6</accession>
<dbReference type="OrthoDB" id="4473401at2759"/>
<organism evidence="4 5">
    <name type="scientific">Octodon degus</name>
    <name type="common">Degu</name>
    <name type="synonym">Sciurus degus</name>
    <dbReference type="NCBI Taxonomy" id="10160"/>
    <lineage>
        <taxon>Eukaryota</taxon>
        <taxon>Metazoa</taxon>
        <taxon>Chordata</taxon>
        <taxon>Craniata</taxon>
        <taxon>Vertebrata</taxon>
        <taxon>Euteleostomi</taxon>
        <taxon>Mammalia</taxon>
        <taxon>Eutheria</taxon>
        <taxon>Euarchontoglires</taxon>
        <taxon>Glires</taxon>
        <taxon>Rodentia</taxon>
        <taxon>Hystricomorpha</taxon>
        <taxon>Octodontidae</taxon>
        <taxon>Octodon</taxon>
    </lineage>
</organism>
<dbReference type="PROSITE" id="PS50279">
    <property type="entry name" value="BPTI_KUNITZ_2"/>
    <property type="match status" value="1"/>
</dbReference>
<dbReference type="Proteomes" id="UP000515203">
    <property type="component" value="Unplaced"/>
</dbReference>
<dbReference type="GO" id="GO:0005615">
    <property type="term" value="C:extracellular space"/>
    <property type="evidence" value="ECO:0007669"/>
    <property type="project" value="TreeGrafter"/>
</dbReference>
<dbReference type="SUPFAM" id="SSF57362">
    <property type="entry name" value="BPTI-like"/>
    <property type="match status" value="1"/>
</dbReference>
<evidence type="ECO:0000313" key="4">
    <source>
        <dbReference type="Proteomes" id="UP000515203"/>
    </source>
</evidence>
<feature type="domain" description="BPTI/Kunitz inhibitor" evidence="3">
    <location>
        <begin position="50"/>
        <end position="100"/>
    </location>
</feature>
<dbReference type="Gene3D" id="4.10.410.10">
    <property type="entry name" value="Pancreatic trypsin inhibitor Kunitz domain"/>
    <property type="match status" value="1"/>
</dbReference>
<dbReference type="InParanoid" id="A0A6P6EWF6"/>
<dbReference type="CDD" id="cd00109">
    <property type="entry name" value="Kunitz-type"/>
    <property type="match status" value="1"/>
</dbReference>